<proteinExistence type="inferred from homology"/>
<accession>A0A368DY23</accession>
<dbReference type="FunFam" id="1.10.287.3510:FF:000001">
    <property type="entry name" value="NADH-quinone oxidoreductase subunit K"/>
    <property type="match status" value="1"/>
</dbReference>
<dbReference type="GO" id="GO:0030964">
    <property type="term" value="C:NADH dehydrogenase complex"/>
    <property type="evidence" value="ECO:0007669"/>
    <property type="project" value="TreeGrafter"/>
</dbReference>
<comment type="subcellular location">
    <subcellularLocation>
        <location evidence="11">Cell membrane</location>
        <topology evidence="11">Multi-pass membrane protein</topology>
    </subcellularLocation>
    <subcellularLocation>
        <location evidence="2">Membrane</location>
        <topology evidence="2">Multi-pass membrane protein</topology>
    </subcellularLocation>
</comment>
<keyword evidence="9 11" id="KW-0520">NAD</keyword>
<reference evidence="12 13" key="1">
    <citation type="journal article" date="2018" name="Microbiome">
        <title>Fine metagenomic profile of the Mediterranean stratified and mixed water columns revealed by assembly and recruitment.</title>
        <authorList>
            <person name="Haro-Moreno J.M."/>
            <person name="Lopez-Perez M."/>
            <person name="De La Torre J.R."/>
            <person name="Picazo A."/>
            <person name="Camacho A."/>
            <person name="Rodriguez-Valera F."/>
        </authorList>
    </citation>
    <scope>NUCLEOTIDE SEQUENCE [LARGE SCALE GENOMIC DNA]</scope>
    <source>
        <strain evidence="12">MED-G55</strain>
    </source>
</reference>
<gene>
    <name evidence="11" type="primary">nuoK</name>
    <name evidence="12" type="ORF">DBW69_05040</name>
</gene>
<evidence type="ECO:0000256" key="10">
    <source>
        <dbReference type="ARBA" id="ARBA00023136"/>
    </source>
</evidence>
<keyword evidence="6 11" id="KW-0874">Quinone</keyword>
<name>A0A368DY23_9PROT</name>
<sequence length="106" mass="11364">MEFNTAIGLGNYLTLAAILFTIGIFGIFLNRKNIIIILMSIELMLLAVNINLVAFSSFLGDIVGQVFALLVLTVAAGEAAIGLAILVVYFRNRGGIEVEDVSQMKG</sequence>
<organism evidence="12 13">
    <name type="scientific">PS1 clade bacterium</name>
    <dbReference type="NCBI Taxonomy" id="2175152"/>
    <lineage>
        <taxon>Bacteria</taxon>
        <taxon>Pseudomonadati</taxon>
        <taxon>Pseudomonadota</taxon>
        <taxon>Alphaproteobacteria</taxon>
        <taxon>PS1 clade</taxon>
    </lineage>
</organism>
<dbReference type="GO" id="GO:0005886">
    <property type="term" value="C:plasma membrane"/>
    <property type="evidence" value="ECO:0007669"/>
    <property type="project" value="UniProtKB-SubCell"/>
</dbReference>
<dbReference type="EC" id="7.1.1.-" evidence="11"/>
<dbReference type="InterPro" id="IPR001133">
    <property type="entry name" value="NADH_UbQ_OxRdtase_chain4L/K"/>
</dbReference>
<keyword evidence="11" id="KW-0830">Ubiquinone</keyword>
<comment type="function">
    <text evidence="1 11">NDH-1 shuttles electrons from NADH, via FMN and iron-sulfur (Fe-S) centers, to quinones in the respiratory chain. The immediate electron acceptor for the enzyme in this species is believed to be ubiquinone. Couples the redox reaction to proton translocation (for every two electrons transferred, four hydrogen ions are translocated across the cytoplasmic membrane), and thus conserves the redox energy in a proton gradient.</text>
</comment>
<dbReference type="PANTHER" id="PTHR11434">
    <property type="entry name" value="NADH-UBIQUINONE OXIDOREDUCTASE SUBUNIT ND4L"/>
    <property type="match status" value="1"/>
</dbReference>
<keyword evidence="11" id="KW-1003">Cell membrane</keyword>
<keyword evidence="5 11" id="KW-0812">Transmembrane</keyword>
<dbReference type="HAMAP" id="MF_01456">
    <property type="entry name" value="NDH1_NuoK"/>
    <property type="match status" value="1"/>
</dbReference>
<dbReference type="GO" id="GO:0042773">
    <property type="term" value="P:ATP synthesis coupled electron transport"/>
    <property type="evidence" value="ECO:0007669"/>
    <property type="project" value="InterPro"/>
</dbReference>
<evidence type="ECO:0000256" key="4">
    <source>
        <dbReference type="ARBA" id="ARBA00022448"/>
    </source>
</evidence>
<comment type="similarity">
    <text evidence="3 11">Belongs to the complex I subunit 4L family.</text>
</comment>
<keyword evidence="4 11" id="KW-0813">Transport</keyword>
<evidence type="ECO:0000256" key="2">
    <source>
        <dbReference type="ARBA" id="ARBA00004141"/>
    </source>
</evidence>
<evidence type="ECO:0000313" key="13">
    <source>
        <dbReference type="Proteomes" id="UP000252132"/>
    </source>
</evidence>
<dbReference type="AlphaFoldDB" id="A0A368DY23"/>
<protein>
    <recommendedName>
        <fullName evidence="11">NADH-quinone oxidoreductase subunit K</fullName>
        <ecNumber evidence="11">7.1.1.-</ecNumber>
    </recommendedName>
    <alternativeName>
        <fullName evidence="11">NADH dehydrogenase I subunit K</fullName>
    </alternativeName>
    <alternativeName>
        <fullName evidence="11">NDH-1 subunit K</fullName>
    </alternativeName>
</protein>
<keyword evidence="10 11" id="KW-0472">Membrane</keyword>
<evidence type="ECO:0000313" key="12">
    <source>
        <dbReference type="EMBL" id="RCL76729.1"/>
    </source>
</evidence>
<keyword evidence="8 11" id="KW-1133">Transmembrane helix</keyword>
<comment type="caution">
    <text evidence="12">The sequence shown here is derived from an EMBL/GenBank/DDBJ whole genome shotgun (WGS) entry which is preliminary data.</text>
</comment>
<dbReference type="InterPro" id="IPR039428">
    <property type="entry name" value="NUOK/Mnh_C1-like"/>
</dbReference>
<evidence type="ECO:0000256" key="3">
    <source>
        <dbReference type="ARBA" id="ARBA00010519"/>
    </source>
</evidence>
<keyword evidence="12" id="KW-0560">Oxidoreductase</keyword>
<keyword evidence="7 11" id="KW-1278">Translocase</keyword>
<feature type="transmembrane region" description="Helical" evidence="11">
    <location>
        <begin position="66"/>
        <end position="90"/>
    </location>
</feature>
<dbReference type="NCBIfam" id="NF004323">
    <property type="entry name" value="PRK05715.1-5"/>
    <property type="match status" value="1"/>
</dbReference>
<feature type="transmembrane region" description="Helical" evidence="11">
    <location>
        <begin position="36"/>
        <end position="60"/>
    </location>
</feature>
<dbReference type="GO" id="GO:0048038">
    <property type="term" value="F:quinone binding"/>
    <property type="evidence" value="ECO:0007669"/>
    <property type="project" value="UniProtKB-KW"/>
</dbReference>
<dbReference type="GO" id="GO:0050136">
    <property type="term" value="F:NADH dehydrogenase (quinone) (non-electrogenic) activity"/>
    <property type="evidence" value="ECO:0007669"/>
    <property type="project" value="UniProtKB-UniRule"/>
</dbReference>
<dbReference type="NCBIfam" id="NF004321">
    <property type="entry name" value="PRK05715.1-3"/>
    <property type="match status" value="1"/>
</dbReference>
<comment type="subunit">
    <text evidence="11">NDH-1 is composed of 14 different subunits. Subunits NuoA, H, J, K, L, M, N constitute the membrane sector of the complex.</text>
</comment>
<dbReference type="Proteomes" id="UP000252132">
    <property type="component" value="Unassembled WGS sequence"/>
</dbReference>
<comment type="catalytic activity">
    <reaction evidence="11">
        <text>a quinone + NADH + 5 H(+)(in) = a quinol + NAD(+) + 4 H(+)(out)</text>
        <dbReference type="Rhea" id="RHEA:57888"/>
        <dbReference type="ChEBI" id="CHEBI:15378"/>
        <dbReference type="ChEBI" id="CHEBI:24646"/>
        <dbReference type="ChEBI" id="CHEBI:57540"/>
        <dbReference type="ChEBI" id="CHEBI:57945"/>
        <dbReference type="ChEBI" id="CHEBI:132124"/>
    </reaction>
</comment>
<feature type="transmembrane region" description="Helical" evidence="11">
    <location>
        <begin position="12"/>
        <end position="29"/>
    </location>
</feature>
<evidence type="ECO:0000256" key="1">
    <source>
        <dbReference type="ARBA" id="ARBA00002378"/>
    </source>
</evidence>
<dbReference type="Pfam" id="PF00420">
    <property type="entry name" value="Oxidored_q2"/>
    <property type="match status" value="1"/>
</dbReference>
<dbReference type="PANTHER" id="PTHR11434:SF21">
    <property type="entry name" value="NADH DEHYDROGENASE SUBUNIT 4L-RELATED"/>
    <property type="match status" value="1"/>
</dbReference>
<evidence type="ECO:0000256" key="7">
    <source>
        <dbReference type="ARBA" id="ARBA00022967"/>
    </source>
</evidence>
<evidence type="ECO:0000256" key="5">
    <source>
        <dbReference type="ARBA" id="ARBA00022692"/>
    </source>
</evidence>
<evidence type="ECO:0000256" key="9">
    <source>
        <dbReference type="ARBA" id="ARBA00023027"/>
    </source>
</evidence>
<evidence type="ECO:0000256" key="8">
    <source>
        <dbReference type="ARBA" id="ARBA00022989"/>
    </source>
</evidence>
<evidence type="ECO:0000256" key="6">
    <source>
        <dbReference type="ARBA" id="ARBA00022719"/>
    </source>
</evidence>
<dbReference type="Gene3D" id="1.10.287.3510">
    <property type="match status" value="1"/>
</dbReference>
<dbReference type="EMBL" id="QOQF01000018">
    <property type="protein sequence ID" value="RCL76729.1"/>
    <property type="molecule type" value="Genomic_DNA"/>
</dbReference>
<dbReference type="NCBIfam" id="NF004320">
    <property type="entry name" value="PRK05715.1-2"/>
    <property type="match status" value="1"/>
</dbReference>
<evidence type="ECO:0000256" key="11">
    <source>
        <dbReference type="HAMAP-Rule" id="MF_01456"/>
    </source>
</evidence>